<evidence type="ECO:0000256" key="4">
    <source>
        <dbReference type="SAM" id="MobiDB-lite"/>
    </source>
</evidence>
<organism evidence="7 8">
    <name type="scientific">Citrullus colocynthis</name>
    <name type="common">colocynth</name>
    <dbReference type="NCBI Taxonomy" id="252529"/>
    <lineage>
        <taxon>Eukaryota</taxon>
        <taxon>Viridiplantae</taxon>
        <taxon>Streptophyta</taxon>
        <taxon>Embryophyta</taxon>
        <taxon>Tracheophyta</taxon>
        <taxon>Spermatophyta</taxon>
        <taxon>Magnoliopsida</taxon>
        <taxon>eudicotyledons</taxon>
        <taxon>Gunneridae</taxon>
        <taxon>Pentapetalae</taxon>
        <taxon>rosids</taxon>
        <taxon>fabids</taxon>
        <taxon>Cucurbitales</taxon>
        <taxon>Cucurbitaceae</taxon>
        <taxon>Benincaseae</taxon>
        <taxon>Citrullus</taxon>
    </lineage>
</organism>
<dbReference type="InterPro" id="IPR013148">
    <property type="entry name" value="Glyco_hydro_32_N"/>
</dbReference>
<dbReference type="Gene3D" id="2.115.10.20">
    <property type="entry name" value="Glycosyl hydrolase domain, family 43"/>
    <property type="match status" value="1"/>
</dbReference>
<feature type="domain" description="Glycosyl hydrolase family 32 N-terminal" evidence="6">
    <location>
        <begin position="61"/>
        <end position="154"/>
    </location>
</feature>
<comment type="similarity">
    <text evidence="1">Belongs to the glycosyl hydrolase 32 family.</text>
</comment>
<keyword evidence="8" id="KW-1185">Reference proteome</keyword>
<feature type="chain" id="PRO_5046649914" description="Glycosyl hydrolase family 32 N-terminal domain-containing protein" evidence="5">
    <location>
        <begin position="30"/>
        <end position="166"/>
    </location>
</feature>
<evidence type="ECO:0000256" key="1">
    <source>
        <dbReference type="ARBA" id="ARBA00009902"/>
    </source>
</evidence>
<feature type="region of interest" description="Disordered" evidence="4">
    <location>
        <begin position="127"/>
        <end position="166"/>
    </location>
</feature>
<evidence type="ECO:0000313" key="7">
    <source>
        <dbReference type="EMBL" id="CAK9310622.1"/>
    </source>
</evidence>
<gene>
    <name evidence="7" type="ORF">CITCOLO1_LOCUS2254</name>
</gene>
<feature type="compositionally biased region" description="Polar residues" evidence="4">
    <location>
        <begin position="133"/>
        <end position="154"/>
    </location>
</feature>
<accession>A0ABP0XR40</accession>
<evidence type="ECO:0000256" key="5">
    <source>
        <dbReference type="SAM" id="SignalP"/>
    </source>
</evidence>
<dbReference type="InterPro" id="IPR023296">
    <property type="entry name" value="Glyco_hydro_beta-prop_sf"/>
</dbReference>
<protein>
    <recommendedName>
        <fullName evidence="6">Glycosyl hydrolase family 32 N-terminal domain-containing protein</fullName>
    </recommendedName>
</protein>
<evidence type="ECO:0000259" key="6">
    <source>
        <dbReference type="Pfam" id="PF00251"/>
    </source>
</evidence>
<dbReference type="EMBL" id="OZ021735">
    <property type="protein sequence ID" value="CAK9310622.1"/>
    <property type="molecule type" value="Genomic_DNA"/>
</dbReference>
<dbReference type="Proteomes" id="UP001642487">
    <property type="component" value="Chromosome 1"/>
</dbReference>
<name>A0ABP0XR40_9ROSI</name>
<keyword evidence="2" id="KW-0378">Hydrolase</keyword>
<sequence>MDFCNFKLVTMFTELTLLTLFHMSNDIQGNLSSVLPIQPKRSDLGQHCLGPLHINGPDQLETHDHAIYPSQPSDINGCWSGSATILPDDKPTILYTGINPKNQQVQNLAVPKNLSDPYLREWVKSPKNPLMAPTSQNHINSSSSRDPTTANGEWSSGAKLMSVDSP</sequence>
<evidence type="ECO:0000256" key="2">
    <source>
        <dbReference type="ARBA" id="ARBA00022801"/>
    </source>
</evidence>
<dbReference type="Pfam" id="PF00251">
    <property type="entry name" value="Glyco_hydro_32N"/>
    <property type="match status" value="1"/>
</dbReference>
<dbReference type="SUPFAM" id="SSF75005">
    <property type="entry name" value="Arabinanase/levansucrase/invertase"/>
    <property type="match status" value="1"/>
</dbReference>
<feature type="signal peptide" evidence="5">
    <location>
        <begin position="1"/>
        <end position="29"/>
    </location>
</feature>
<evidence type="ECO:0000313" key="8">
    <source>
        <dbReference type="Proteomes" id="UP001642487"/>
    </source>
</evidence>
<reference evidence="7 8" key="1">
    <citation type="submission" date="2024-03" db="EMBL/GenBank/DDBJ databases">
        <authorList>
            <person name="Gkanogiannis A."/>
            <person name="Becerra Lopez-Lavalle L."/>
        </authorList>
    </citation>
    <scope>NUCLEOTIDE SEQUENCE [LARGE SCALE GENOMIC DNA]</scope>
</reference>
<proteinExistence type="inferred from homology"/>
<dbReference type="InterPro" id="IPR050551">
    <property type="entry name" value="Fructan_Metab_Enzymes"/>
</dbReference>
<keyword evidence="3" id="KW-0326">Glycosidase</keyword>
<dbReference type="PANTHER" id="PTHR31953">
    <property type="entry name" value="BETA-FRUCTOFURANOSIDASE, INSOLUBLE ISOENZYME CWINV1-RELATED"/>
    <property type="match status" value="1"/>
</dbReference>
<keyword evidence="5" id="KW-0732">Signal</keyword>
<evidence type="ECO:0000256" key="3">
    <source>
        <dbReference type="ARBA" id="ARBA00023295"/>
    </source>
</evidence>